<dbReference type="GO" id="GO:0004497">
    <property type="term" value="F:monooxygenase activity"/>
    <property type="evidence" value="ECO:0007669"/>
    <property type="project" value="UniProtKB-ARBA"/>
</dbReference>
<evidence type="ECO:0000256" key="2">
    <source>
        <dbReference type="ARBA" id="ARBA00022723"/>
    </source>
</evidence>
<dbReference type="CDD" id="cd03469">
    <property type="entry name" value="Rieske_RO_Alpha_N"/>
    <property type="match status" value="1"/>
</dbReference>
<dbReference type="Pfam" id="PF00355">
    <property type="entry name" value="Rieske"/>
    <property type="match status" value="1"/>
</dbReference>
<dbReference type="HOGENOM" id="CLU_039484_1_0_3"/>
<evidence type="ECO:0000313" key="8">
    <source>
        <dbReference type="Proteomes" id="UP000008204"/>
    </source>
</evidence>
<dbReference type="PANTHER" id="PTHR21266">
    <property type="entry name" value="IRON-SULFUR DOMAIN CONTAINING PROTEIN"/>
    <property type="match status" value="1"/>
</dbReference>
<dbReference type="eggNOG" id="COG4638">
    <property type="taxonomic scope" value="Bacteria"/>
</dbReference>
<dbReference type="GO" id="GO:0051537">
    <property type="term" value="F:2 iron, 2 sulfur cluster binding"/>
    <property type="evidence" value="ECO:0007669"/>
    <property type="project" value="UniProtKB-KW"/>
</dbReference>
<dbReference type="Proteomes" id="UP000008204">
    <property type="component" value="Chromosome"/>
</dbReference>
<keyword evidence="4" id="KW-0408">Iron</keyword>
<feature type="domain" description="Rieske" evidence="6">
    <location>
        <begin position="31"/>
        <end position="137"/>
    </location>
</feature>
<dbReference type="EMBL" id="CP001287">
    <property type="protein sequence ID" value="ACK65700.1"/>
    <property type="molecule type" value="Genomic_DNA"/>
</dbReference>
<evidence type="ECO:0000256" key="3">
    <source>
        <dbReference type="ARBA" id="ARBA00023002"/>
    </source>
</evidence>
<keyword evidence="1" id="KW-0001">2Fe-2S</keyword>
<dbReference type="GO" id="GO:0046872">
    <property type="term" value="F:metal ion binding"/>
    <property type="evidence" value="ECO:0007669"/>
    <property type="project" value="UniProtKB-KW"/>
</dbReference>
<sequence>MDLAQKPELVRQHPHEEEDYPMSSLLRNAWYVALPGKQLKPGKMTHKKMLGEPVLVGRREDGEVFAMRDICPHRGIPLQYGWLEGDGVCCCYHGWKFNTSDGRCSEIPSLTEYDDLDISRIRVPTYPCREVQGNIWVYFAEDSKKEINPSELPPVPTIPDFGKVEPGISETIHFACHIDHAIIGLMDPAHGPYVHSSWWWRSGPRKFRVKEKQYEPVAQGFRLVPYDMPVSARPYKILGNQVSIEIVFELPSVRTEILRGDRYSACLLTTITPIDENECEAFQSIYWTIPWMGLFKPLLSLLTRQFLAQDRDVVIQQQEGLKYNPALMLIDDADTQAKWYFRLKQEYQKSQAENRPFKNPVEPRILRWRS</sequence>
<dbReference type="InterPro" id="IPR017941">
    <property type="entry name" value="Rieske_2Fe-2S"/>
</dbReference>
<dbReference type="SUPFAM" id="SSF50022">
    <property type="entry name" value="ISP domain"/>
    <property type="match status" value="1"/>
</dbReference>
<keyword evidence="2" id="KW-0479">Metal-binding</keyword>
<dbReference type="PANTHER" id="PTHR21266:SF60">
    <property type="entry name" value="3-KETOSTEROID-9-ALPHA-MONOOXYGENASE, OXYGENASE COMPONENT"/>
    <property type="match status" value="1"/>
</dbReference>
<dbReference type="InterPro" id="IPR050584">
    <property type="entry name" value="Cholesterol_7-desaturase"/>
</dbReference>
<dbReference type="InterPro" id="IPR036922">
    <property type="entry name" value="Rieske_2Fe-2S_sf"/>
</dbReference>
<dbReference type="KEGG" id="cyp:PCC8801_1649"/>
<evidence type="ECO:0000256" key="1">
    <source>
        <dbReference type="ARBA" id="ARBA00022714"/>
    </source>
</evidence>
<dbReference type="AlphaFoldDB" id="B7JW11"/>
<accession>B7JW11</accession>
<dbReference type="SUPFAM" id="SSF55961">
    <property type="entry name" value="Bet v1-like"/>
    <property type="match status" value="1"/>
</dbReference>
<organism evidence="7 8">
    <name type="scientific">Rippkaea orientalis (strain PCC 8801 / RF-1)</name>
    <name type="common">Cyanothece sp. (strain PCC 8801)</name>
    <dbReference type="NCBI Taxonomy" id="41431"/>
    <lineage>
        <taxon>Bacteria</taxon>
        <taxon>Bacillati</taxon>
        <taxon>Cyanobacteriota</taxon>
        <taxon>Cyanophyceae</taxon>
        <taxon>Oscillatoriophycideae</taxon>
        <taxon>Chroococcales</taxon>
        <taxon>Aphanothecaceae</taxon>
        <taxon>Rippkaea</taxon>
        <taxon>Rippkaea orientalis</taxon>
    </lineage>
</organism>
<name>B7JW11_RIPO1</name>
<dbReference type="STRING" id="41431.PCC8801_1649"/>
<gene>
    <name evidence="7" type="ordered locus">PCC8801_1649</name>
</gene>
<evidence type="ECO:0000256" key="4">
    <source>
        <dbReference type="ARBA" id="ARBA00023004"/>
    </source>
</evidence>
<keyword evidence="8" id="KW-1185">Reference proteome</keyword>
<dbReference type="PROSITE" id="PS51296">
    <property type="entry name" value="RIESKE"/>
    <property type="match status" value="1"/>
</dbReference>
<dbReference type="Gene3D" id="2.102.10.10">
    <property type="entry name" value="Rieske [2Fe-2S] iron-sulphur domain"/>
    <property type="match status" value="1"/>
</dbReference>
<keyword evidence="5" id="KW-0411">Iron-sulfur</keyword>
<evidence type="ECO:0000313" key="7">
    <source>
        <dbReference type="EMBL" id="ACK65700.1"/>
    </source>
</evidence>
<reference evidence="8" key="1">
    <citation type="journal article" date="2011" name="MBio">
        <title>Novel metabolic attributes of the genus Cyanothece, comprising a group of unicellular nitrogen-fixing Cyanobacteria.</title>
        <authorList>
            <person name="Bandyopadhyay A."/>
            <person name="Elvitigala T."/>
            <person name="Welsh E."/>
            <person name="Stockel J."/>
            <person name="Liberton M."/>
            <person name="Min H."/>
            <person name="Sherman L.A."/>
            <person name="Pakrasi H.B."/>
        </authorList>
    </citation>
    <scope>NUCLEOTIDE SEQUENCE [LARGE SCALE GENOMIC DNA]</scope>
    <source>
        <strain evidence="8">PCC 8801</strain>
    </source>
</reference>
<dbReference type="GO" id="GO:0016705">
    <property type="term" value="F:oxidoreductase activity, acting on paired donors, with incorporation or reduction of molecular oxygen"/>
    <property type="evidence" value="ECO:0007669"/>
    <property type="project" value="UniProtKB-ARBA"/>
</dbReference>
<evidence type="ECO:0000259" key="6">
    <source>
        <dbReference type="PROSITE" id="PS51296"/>
    </source>
</evidence>
<proteinExistence type="predicted"/>
<keyword evidence="3" id="KW-0560">Oxidoreductase</keyword>
<protein>
    <submittedName>
        <fullName evidence="7">Rieske (2Fe-2S) domain protein</fullName>
    </submittedName>
</protein>
<dbReference type="Gene3D" id="3.90.380.10">
    <property type="entry name" value="Naphthalene 1,2-dioxygenase Alpha Subunit, Chain A, domain 1"/>
    <property type="match status" value="1"/>
</dbReference>
<evidence type="ECO:0000256" key="5">
    <source>
        <dbReference type="ARBA" id="ARBA00023014"/>
    </source>
</evidence>